<dbReference type="PROSITE" id="PS50943">
    <property type="entry name" value="HTH_CROC1"/>
    <property type="match status" value="1"/>
</dbReference>
<feature type="domain" description="HTH cro/C1-type" evidence="2">
    <location>
        <begin position="25"/>
        <end position="65"/>
    </location>
</feature>
<accession>A0A9X2DYY3</accession>
<keyword evidence="4" id="KW-1185">Reference proteome</keyword>
<dbReference type="GO" id="GO:0003677">
    <property type="term" value="F:DNA binding"/>
    <property type="evidence" value="ECO:0007669"/>
    <property type="project" value="InterPro"/>
</dbReference>
<dbReference type="Gene3D" id="1.10.260.40">
    <property type="entry name" value="lambda repressor-like DNA-binding domains"/>
    <property type="match status" value="1"/>
</dbReference>
<gene>
    <name evidence="3" type="ORF">NB037_03220</name>
</gene>
<protein>
    <submittedName>
        <fullName evidence="3">Helix-turn-helix transcriptional regulator</fullName>
    </submittedName>
</protein>
<evidence type="ECO:0000313" key="4">
    <source>
        <dbReference type="Proteomes" id="UP001155240"/>
    </source>
</evidence>
<reference evidence="3" key="1">
    <citation type="submission" date="2022-06" db="EMBL/GenBank/DDBJ databases">
        <title>Whole genome shotgun sequencing (WGS) of Rathayibacter sp. ZW T2_19, isolated from stored onions (Allium cepa).</title>
        <authorList>
            <person name="Stoll D.A."/>
            <person name="Huch M."/>
        </authorList>
    </citation>
    <scope>NUCLEOTIDE SEQUENCE</scope>
    <source>
        <strain evidence="3">ZW T2_19</strain>
    </source>
</reference>
<dbReference type="Proteomes" id="UP001155240">
    <property type="component" value="Unassembled WGS sequence"/>
</dbReference>
<sequence>MSAEKSKWSQYIDSVVGDEFNTTIAAKVGVDAATVGRWRSGTVDPKPRQVVAFARAYGQSPVGALFAADYVDETDINAPVRMPRLHELSDYSTSELMEEAATRIRATSDRRRDAMLRIASCADIIDSEESSAEAIEDAKEAVIDILTGFLVIEMPRRYFPGDAGEWKVPRLRGNRFLRRPRDAENGNDTEDRRWGARLDGLD</sequence>
<organism evidence="3 4">
    <name type="scientific">Rathayibacter rubneri</name>
    <dbReference type="NCBI Taxonomy" id="2950106"/>
    <lineage>
        <taxon>Bacteria</taxon>
        <taxon>Bacillati</taxon>
        <taxon>Actinomycetota</taxon>
        <taxon>Actinomycetes</taxon>
        <taxon>Micrococcales</taxon>
        <taxon>Microbacteriaceae</taxon>
        <taxon>Rathayibacter</taxon>
    </lineage>
</organism>
<evidence type="ECO:0000256" key="1">
    <source>
        <dbReference type="SAM" id="MobiDB-lite"/>
    </source>
</evidence>
<evidence type="ECO:0000259" key="2">
    <source>
        <dbReference type="PROSITE" id="PS50943"/>
    </source>
</evidence>
<dbReference type="RefSeq" id="WP_251943594.1">
    <property type="nucleotide sequence ID" value="NZ_JAMRYM010000005.1"/>
</dbReference>
<name>A0A9X2DYY3_9MICO</name>
<dbReference type="EMBL" id="JAMRYM010000005">
    <property type="protein sequence ID" value="MCM6761419.1"/>
    <property type="molecule type" value="Genomic_DNA"/>
</dbReference>
<feature type="region of interest" description="Disordered" evidence="1">
    <location>
        <begin position="179"/>
        <end position="202"/>
    </location>
</feature>
<evidence type="ECO:0000313" key="3">
    <source>
        <dbReference type="EMBL" id="MCM6761419.1"/>
    </source>
</evidence>
<dbReference type="InterPro" id="IPR010982">
    <property type="entry name" value="Lambda_DNA-bd_dom_sf"/>
</dbReference>
<dbReference type="AlphaFoldDB" id="A0A9X2DYY3"/>
<comment type="caution">
    <text evidence="3">The sequence shown here is derived from an EMBL/GenBank/DDBJ whole genome shotgun (WGS) entry which is preliminary data.</text>
</comment>
<proteinExistence type="predicted"/>
<dbReference type="InterPro" id="IPR001387">
    <property type="entry name" value="Cro/C1-type_HTH"/>
</dbReference>